<dbReference type="Gene3D" id="3.40.50.10540">
    <property type="entry name" value="Crotonobetainyl-coa:carnitine coa-transferase, domain 1"/>
    <property type="match status" value="1"/>
</dbReference>
<dbReference type="GO" id="GO:0008410">
    <property type="term" value="F:CoA-transferase activity"/>
    <property type="evidence" value="ECO:0007669"/>
    <property type="project" value="TreeGrafter"/>
</dbReference>
<sequence>MSSTTDKTASGPGPLAGVRIIDLTTVVMGPFASQILADLGADVIKVESPEGDTVRNIGPSRSKGMGPMYLAVNRNKRSIVLDLRQPDGLAALKRLIAGADVLLFNIRPGSMGRLGLSYDEVAAVNPGIIYCGAYGFGEGGRYAGKPALDDLIQGAVALPSLVGRVTGEPRYLPTNICDRTTGLTAVYSVTAALYARERSGRGQAIEVPMFETMTQFVLSDHMYGQTFDPPLADAGYVRLLAKDRRPCKTKDGYICVLIYIDKHWKNFCEMLGREEMLRDPRFLRMADRTRNVDALYAFVTEQMAQRTTAEWMDALAKADIPVTPMHTPASLMDDPHLADIGFFEWIEHPSEGRIRSMNIPGTWSGTPPAIRRHAPLLGENTREVLAEAGYAAADIDRLLASGAASAQEAVRAKAEL</sequence>
<dbReference type="InterPro" id="IPR023606">
    <property type="entry name" value="CoA-Trfase_III_dom_1_sf"/>
</dbReference>
<name>A0A562ZS09_9BURK</name>
<keyword evidence="3" id="KW-1185">Reference proteome</keyword>
<dbReference type="PANTHER" id="PTHR48207:SF4">
    <property type="entry name" value="BLL6097 PROTEIN"/>
    <property type="match status" value="1"/>
</dbReference>
<accession>A0A562ZS09</accession>
<gene>
    <name evidence="2" type="ORF">FN976_10675</name>
</gene>
<dbReference type="AlphaFoldDB" id="A0A562ZS09"/>
<evidence type="ECO:0000256" key="1">
    <source>
        <dbReference type="ARBA" id="ARBA00022679"/>
    </source>
</evidence>
<dbReference type="InterPro" id="IPR050483">
    <property type="entry name" value="CoA-transferase_III_domain"/>
</dbReference>
<dbReference type="Pfam" id="PF02515">
    <property type="entry name" value="CoA_transf_3"/>
    <property type="match status" value="1"/>
</dbReference>
<dbReference type="RefSeq" id="WP_145892991.1">
    <property type="nucleotide sequence ID" value="NZ_VOBQ01000008.1"/>
</dbReference>
<organism evidence="2 3">
    <name type="scientific">Caenimonas sedimenti</name>
    <dbReference type="NCBI Taxonomy" id="2596921"/>
    <lineage>
        <taxon>Bacteria</taxon>
        <taxon>Pseudomonadati</taxon>
        <taxon>Pseudomonadota</taxon>
        <taxon>Betaproteobacteria</taxon>
        <taxon>Burkholderiales</taxon>
        <taxon>Comamonadaceae</taxon>
        <taxon>Caenimonas</taxon>
    </lineage>
</organism>
<dbReference type="InterPro" id="IPR003673">
    <property type="entry name" value="CoA-Trfase_fam_III"/>
</dbReference>
<protein>
    <submittedName>
        <fullName evidence="2">CoA transferase</fullName>
    </submittedName>
</protein>
<reference evidence="2 3" key="1">
    <citation type="submission" date="2019-07" db="EMBL/GenBank/DDBJ databases">
        <title>Caenimonas sedimenti sp. nov., isolated from activated sludge.</title>
        <authorList>
            <person name="Xu J."/>
        </authorList>
    </citation>
    <scope>NUCLEOTIDE SEQUENCE [LARGE SCALE GENOMIC DNA]</scope>
    <source>
        <strain evidence="2 3">HX-9-20</strain>
    </source>
</reference>
<dbReference type="SUPFAM" id="SSF89796">
    <property type="entry name" value="CoA-transferase family III (CaiB/BaiF)"/>
    <property type="match status" value="1"/>
</dbReference>
<dbReference type="Proteomes" id="UP000318199">
    <property type="component" value="Unassembled WGS sequence"/>
</dbReference>
<evidence type="ECO:0000313" key="3">
    <source>
        <dbReference type="Proteomes" id="UP000318199"/>
    </source>
</evidence>
<dbReference type="PANTHER" id="PTHR48207">
    <property type="entry name" value="SUCCINATE--HYDROXYMETHYLGLUTARATE COA-TRANSFERASE"/>
    <property type="match status" value="1"/>
</dbReference>
<evidence type="ECO:0000313" key="2">
    <source>
        <dbReference type="EMBL" id="TWO71380.1"/>
    </source>
</evidence>
<comment type="caution">
    <text evidence="2">The sequence shown here is derived from an EMBL/GenBank/DDBJ whole genome shotgun (WGS) entry which is preliminary data.</text>
</comment>
<keyword evidence="1 2" id="KW-0808">Transferase</keyword>
<dbReference type="OrthoDB" id="5294844at2"/>
<dbReference type="Gene3D" id="3.30.1540.10">
    <property type="entry name" value="formyl-coa transferase, domain 3"/>
    <property type="match status" value="1"/>
</dbReference>
<proteinExistence type="predicted"/>
<dbReference type="InterPro" id="IPR044855">
    <property type="entry name" value="CoA-Trfase_III_dom3_sf"/>
</dbReference>
<dbReference type="EMBL" id="VOBQ01000008">
    <property type="protein sequence ID" value="TWO71380.1"/>
    <property type="molecule type" value="Genomic_DNA"/>
</dbReference>